<accession>A0A3B0SUX2</accession>
<dbReference type="GO" id="GO:0006281">
    <property type="term" value="P:DNA repair"/>
    <property type="evidence" value="ECO:0007669"/>
    <property type="project" value="InterPro"/>
</dbReference>
<dbReference type="InterPro" id="IPR043502">
    <property type="entry name" value="DNA/RNA_pol_sf"/>
</dbReference>
<evidence type="ECO:0000313" key="3">
    <source>
        <dbReference type="EMBL" id="VAW09705.1"/>
    </source>
</evidence>
<dbReference type="EMBL" id="UOEK01000637">
    <property type="protein sequence ID" value="VAW09705.1"/>
    <property type="molecule type" value="Genomic_DNA"/>
</dbReference>
<dbReference type="Gene3D" id="3.40.1170.60">
    <property type="match status" value="1"/>
</dbReference>
<dbReference type="CDD" id="cd03468">
    <property type="entry name" value="PolY_like"/>
    <property type="match status" value="1"/>
</dbReference>
<proteinExistence type="predicted"/>
<evidence type="ECO:0000259" key="2">
    <source>
        <dbReference type="Pfam" id="PF00817"/>
    </source>
</evidence>
<sequence length="221" mass="23613">MERTLCIWFPDWPLRQPGTPTGKPVQAVDASNRVIAINNEASNEGVAVGMRRREAEAICPVIETVVADQGHDAARFEPVVKAIESIVPRVEIVRPGLVLVPITGAVRYFGGEEAVLERVNKELAAVALPGQRLGLAAGPFAAQRAAEATTAESPYLIVDDDSAFLHTMDVSAVGSEELVATFRWLGIGTLGDLAALPRAVVASRFGDVGLQAHRYAHGEDR</sequence>
<organism evidence="3">
    <name type="scientific">hydrothermal vent metagenome</name>
    <dbReference type="NCBI Taxonomy" id="652676"/>
    <lineage>
        <taxon>unclassified sequences</taxon>
        <taxon>metagenomes</taxon>
        <taxon>ecological metagenomes</taxon>
    </lineage>
</organism>
<feature type="non-terminal residue" evidence="3">
    <location>
        <position position="221"/>
    </location>
</feature>
<evidence type="ECO:0000256" key="1">
    <source>
        <dbReference type="ARBA" id="ARBA00022763"/>
    </source>
</evidence>
<gene>
    <name evidence="3" type="ORF">MNBD_ACTINO02-1231</name>
</gene>
<dbReference type="PANTHER" id="PTHR35369">
    <property type="entry name" value="BLR3025 PROTEIN-RELATED"/>
    <property type="match status" value="1"/>
</dbReference>
<feature type="domain" description="UmuC" evidence="2">
    <location>
        <begin position="22"/>
        <end position="145"/>
    </location>
</feature>
<protein>
    <recommendedName>
        <fullName evidence="2">UmuC domain-containing protein</fullName>
    </recommendedName>
</protein>
<dbReference type="PANTHER" id="PTHR35369:SF2">
    <property type="entry name" value="BLR3025 PROTEIN"/>
    <property type="match status" value="1"/>
</dbReference>
<dbReference type="AlphaFoldDB" id="A0A3B0SUX2"/>
<dbReference type="SUPFAM" id="SSF56672">
    <property type="entry name" value="DNA/RNA polymerases"/>
    <property type="match status" value="1"/>
</dbReference>
<dbReference type="InterPro" id="IPR001126">
    <property type="entry name" value="UmuC"/>
</dbReference>
<dbReference type="Pfam" id="PF00817">
    <property type="entry name" value="IMS"/>
    <property type="match status" value="1"/>
</dbReference>
<name>A0A3B0SUX2_9ZZZZ</name>
<dbReference type="InterPro" id="IPR050356">
    <property type="entry name" value="SulA_CellDiv_inhibitor"/>
</dbReference>
<keyword evidence="1" id="KW-0227">DNA damage</keyword>
<reference evidence="3" key="1">
    <citation type="submission" date="2018-06" db="EMBL/GenBank/DDBJ databases">
        <authorList>
            <person name="Zhirakovskaya E."/>
        </authorList>
    </citation>
    <scope>NUCLEOTIDE SEQUENCE</scope>
</reference>